<dbReference type="EMBL" id="LAZR01000008">
    <property type="protein sequence ID" value="KKO09078.1"/>
    <property type="molecule type" value="Genomic_DNA"/>
</dbReference>
<keyword evidence="1" id="KW-0732">Signal</keyword>
<proteinExistence type="predicted"/>
<comment type="caution">
    <text evidence="4">The sequence shown here is derived from an EMBL/GenBank/DDBJ whole genome shotgun (WGS) entry which is preliminary data.</text>
</comment>
<dbReference type="GO" id="GO:0042597">
    <property type="term" value="C:periplasmic space"/>
    <property type="evidence" value="ECO:0007669"/>
    <property type="project" value="InterPro"/>
</dbReference>
<dbReference type="InterPro" id="IPR023346">
    <property type="entry name" value="Lysozyme-like_dom_sf"/>
</dbReference>
<accession>A0A0F9W9R1</accession>
<dbReference type="InterPro" id="IPR037061">
    <property type="entry name" value="Lytic_TGlycoase_superhlx_L_sf"/>
</dbReference>
<dbReference type="SUPFAM" id="SSF53955">
    <property type="entry name" value="Lysozyme-like"/>
    <property type="match status" value="1"/>
</dbReference>
<protein>
    <recommendedName>
        <fullName evidence="5">Transglycosylase SLT domain-containing protein</fullName>
    </recommendedName>
</protein>
<dbReference type="InterPro" id="IPR008939">
    <property type="entry name" value="Lytic_TGlycosylase_superhlx_U"/>
</dbReference>
<evidence type="ECO:0000313" key="4">
    <source>
        <dbReference type="EMBL" id="KKO09078.1"/>
    </source>
</evidence>
<evidence type="ECO:0000259" key="2">
    <source>
        <dbReference type="Pfam" id="PF01464"/>
    </source>
</evidence>
<dbReference type="PANTHER" id="PTHR37423">
    <property type="entry name" value="SOLUBLE LYTIC MUREIN TRANSGLYCOSYLASE-RELATED"/>
    <property type="match status" value="1"/>
</dbReference>
<organism evidence="4">
    <name type="scientific">marine sediment metagenome</name>
    <dbReference type="NCBI Taxonomy" id="412755"/>
    <lineage>
        <taxon>unclassified sequences</taxon>
        <taxon>metagenomes</taxon>
        <taxon>ecological metagenomes</taxon>
    </lineage>
</organism>
<dbReference type="Pfam" id="PF14718">
    <property type="entry name" value="SLT_L"/>
    <property type="match status" value="1"/>
</dbReference>
<evidence type="ECO:0008006" key="5">
    <source>
        <dbReference type="Google" id="ProtNLM"/>
    </source>
</evidence>
<dbReference type="CDD" id="cd13401">
    <property type="entry name" value="Slt70-like"/>
    <property type="match status" value="1"/>
</dbReference>
<name>A0A0F9W9R1_9ZZZZ</name>
<evidence type="ECO:0000256" key="1">
    <source>
        <dbReference type="ARBA" id="ARBA00022729"/>
    </source>
</evidence>
<dbReference type="PANTHER" id="PTHR37423:SF5">
    <property type="entry name" value="SOLUBLE LYTIC MUREIN TRANSGLYCOSYLASE"/>
    <property type="match status" value="1"/>
</dbReference>
<feature type="domain" description="Transglycosylase SLT" evidence="2">
    <location>
        <begin position="514"/>
        <end position="615"/>
    </location>
</feature>
<gene>
    <name evidence="4" type="ORF">LCGC14_0041970</name>
</gene>
<dbReference type="AlphaFoldDB" id="A0A0F9W9R1"/>
<reference evidence="4" key="1">
    <citation type="journal article" date="2015" name="Nature">
        <title>Complex archaea that bridge the gap between prokaryotes and eukaryotes.</title>
        <authorList>
            <person name="Spang A."/>
            <person name="Saw J.H."/>
            <person name="Jorgensen S.L."/>
            <person name="Zaremba-Niedzwiedzka K."/>
            <person name="Martijn J."/>
            <person name="Lind A.E."/>
            <person name="van Eijk R."/>
            <person name="Schleper C."/>
            <person name="Guy L."/>
            <person name="Ettema T.J."/>
        </authorList>
    </citation>
    <scope>NUCLEOTIDE SEQUENCE</scope>
</reference>
<dbReference type="SUPFAM" id="SSF48435">
    <property type="entry name" value="Bacterial muramidases"/>
    <property type="match status" value="1"/>
</dbReference>
<evidence type="ECO:0000259" key="3">
    <source>
        <dbReference type="Pfam" id="PF14718"/>
    </source>
</evidence>
<dbReference type="InterPro" id="IPR012289">
    <property type="entry name" value="Lytic_TGlycosylase_superhlx_L"/>
</dbReference>
<dbReference type="GO" id="GO:0004553">
    <property type="term" value="F:hydrolase activity, hydrolyzing O-glycosyl compounds"/>
    <property type="evidence" value="ECO:0007669"/>
    <property type="project" value="InterPro"/>
</dbReference>
<dbReference type="Pfam" id="PF01464">
    <property type="entry name" value="SLT"/>
    <property type="match status" value="1"/>
</dbReference>
<feature type="domain" description="Lytic transglycosylase superhelical linker" evidence="3">
    <location>
        <begin position="430"/>
        <end position="495"/>
    </location>
</feature>
<sequence length="667" mass="75674">MLTAFSRRNGLITCLCTALAGAALWPNTTLLAAEAPDFGEQRALYQSARDALADNDTDTYHTVREQLQGYPLLPYLEYSVLSDRLTTLSQTNSDGERTDGQFFEIDQFLAQNRDTYLGDRLEREWVAALARENRGTELLRYHNPANTTTELTCRAMQANLELGDYTTLADADRLWNVSVSQPNDCDPVFEAWMAEGFLTPDIAWQRFSKTLQAGNSNLARYISTLMPARERTLAELYLRVHREPERLRDFDTLGADNAETREIILHGIRRLMSIDAPLAMLLLQAHHDVHRFPDNTMTEHQRMIALRLLLQGFIGETESLLRNTPELVTESLVSWILRDALRSQDWPRVEEWIGRLPDDARHSERWRYWQARMLEQKHTSETDAQAQALYRQVADTRSYYGFLSADLLGIDYELQDTPVAVDQPQLAALSTLPSIERARELYLLGDEVNARNEWQYAVRHMTPEQVAASGKLADEWGWHRNSIQAMIQIGYWDDMQLRFPLAYSDQFASVAADLDIPPQLLFAIARQESAFMHDVRSPAGARGLMQLMPGTARETALGAGLRVNTADLYQPDINITLGSRYLAGLLDEFDGNRALAAAAYNAGPNRVRQWLRRSADNPVPMDIWIETIPFLETRGYVQNVLAYSVIYGVRMGEPIPFLTPAEAGAEL</sequence>
<dbReference type="Gene3D" id="1.25.20.10">
    <property type="entry name" value="Bacterial muramidases"/>
    <property type="match status" value="1"/>
</dbReference>
<dbReference type="InterPro" id="IPR008258">
    <property type="entry name" value="Transglycosylase_SLT_dom_1"/>
</dbReference>
<dbReference type="Gene3D" id="1.10.1240.20">
    <property type="entry name" value="Lytic transglycosylase, superhelical linker domain"/>
    <property type="match status" value="1"/>
</dbReference>
<dbReference type="Gene3D" id="1.10.530.10">
    <property type="match status" value="1"/>
</dbReference>